<dbReference type="SUPFAM" id="SSF52499">
    <property type="entry name" value="Isochorismatase-like hydrolases"/>
    <property type="match status" value="1"/>
</dbReference>
<dbReference type="GO" id="GO:0008936">
    <property type="term" value="F:nicotinamidase activity"/>
    <property type="evidence" value="ECO:0007669"/>
    <property type="project" value="UniProtKB-EC"/>
</dbReference>
<dbReference type="GO" id="GO:0019363">
    <property type="term" value="P:pyridine nucleotide biosynthetic process"/>
    <property type="evidence" value="ECO:0007669"/>
    <property type="project" value="UniProtKB-KW"/>
</dbReference>
<evidence type="ECO:0000313" key="11">
    <source>
        <dbReference type="Proteomes" id="UP000192333"/>
    </source>
</evidence>
<dbReference type="GO" id="GO:0046872">
    <property type="term" value="F:metal ion binding"/>
    <property type="evidence" value="ECO:0007669"/>
    <property type="project" value="UniProtKB-KW"/>
</dbReference>
<dbReference type="Pfam" id="PF00857">
    <property type="entry name" value="Isochorismatase"/>
    <property type="match status" value="1"/>
</dbReference>
<evidence type="ECO:0000256" key="6">
    <source>
        <dbReference type="ARBA" id="ARBA00039017"/>
    </source>
</evidence>
<accession>A0A1W2H9T5</accession>
<dbReference type="Proteomes" id="UP000192333">
    <property type="component" value="Chromosome I"/>
</dbReference>
<evidence type="ECO:0000313" key="10">
    <source>
        <dbReference type="EMBL" id="SMD45458.1"/>
    </source>
</evidence>
<feature type="domain" description="Isochorismatase-like" evidence="9">
    <location>
        <begin position="39"/>
        <end position="236"/>
    </location>
</feature>
<dbReference type="CDD" id="cd01011">
    <property type="entry name" value="nicotinamidase"/>
    <property type="match status" value="1"/>
</dbReference>
<evidence type="ECO:0000256" key="8">
    <source>
        <dbReference type="ARBA" id="ARBA00072277"/>
    </source>
</evidence>
<evidence type="ECO:0000256" key="2">
    <source>
        <dbReference type="ARBA" id="ARBA00022642"/>
    </source>
</evidence>
<dbReference type="InterPro" id="IPR036380">
    <property type="entry name" value="Isochorismatase-like_sf"/>
</dbReference>
<comment type="similarity">
    <text evidence="1">Belongs to the isochorismatase family.</text>
</comment>
<sequence length="239" mass="26949">MGRLGFRRHLNFPIVIPAKIHNFEYLLYYLNPFAMNTKALIIVDVQNDFMPGGALAVKEGDQIVPIINNLQLKFDFIVATQDWHPADHGSFASNHEGKRVGEFIDLNGVNQILWPVHCVQGTFGAEFHKDLEKHHWKEVFQKGTNPRVDSYSGFFDNNRMGDTGLSSFLKKENVTDVYICGLATDYCVKFTVLDALEEGFKTFLVADATKAVNLNPGDYDLAIDEMLRKGATVVESNFL</sequence>
<reference evidence="11" key="1">
    <citation type="submission" date="2017-04" db="EMBL/GenBank/DDBJ databases">
        <authorList>
            <person name="Varghese N."/>
            <person name="Submissions S."/>
        </authorList>
    </citation>
    <scope>NUCLEOTIDE SEQUENCE [LARGE SCALE GENOMIC DNA]</scope>
    <source>
        <strain evidence="11">DSM 16537</strain>
    </source>
</reference>
<dbReference type="InterPro" id="IPR052347">
    <property type="entry name" value="Isochorismatase_Nicotinamidase"/>
</dbReference>
<keyword evidence="2" id="KW-0662">Pyridine nucleotide biosynthesis</keyword>
<dbReference type="NCBIfam" id="NF008623">
    <property type="entry name" value="PRK11609.1"/>
    <property type="match status" value="1"/>
</dbReference>
<keyword evidence="4" id="KW-0378">Hydrolase</keyword>
<evidence type="ECO:0000256" key="1">
    <source>
        <dbReference type="ARBA" id="ARBA00006336"/>
    </source>
</evidence>
<evidence type="ECO:0000256" key="3">
    <source>
        <dbReference type="ARBA" id="ARBA00022723"/>
    </source>
</evidence>
<organism evidence="10 11">
    <name type="scientific">Aquiflexum balticum DSM 16537</name>
    <dbReference type="NCBI Taxonomy" id="758820"/>
    <lineage>
        <taxon>Bacteria</taxon>
        <taxon>Pseudomonadati</taxon>
        <taxon>Bacteroidota</taxon>
        <taxon>Cytophagia</taxon>
        <taxon>Cytophagales</taxon>
        <taxon>Cyclobacteriaceae</taxon>
        <taxon>Aquiflexum</taxon>
    </lineage>
</organism>
<dbReference type="AlphaFoldDB" id="A0A1W2H9T5"/>
<dbReference type="EC" id="3.5.1.19" evidence="6"/>
<evidence type="ECO:0000259" key="9">
    <source>
        <dbReference type="Pfam" id="PF00857"/>
    </source>
</evidence>
<evidence type="ECO:0000256" key="5">
    <source>
        <dbReference type="ARBA" id="ARBA00037900"/>
    </source>
</evidence>
<protein>
    <recommendedName>
        <fullName evidence="8">Nicotinamidase</fullName>
        <ecNumber evidence="6">3.5.1.19</ecNumber>
    </recommendedName>
    <alternativeName>
        <fullName evidence="7">Nicotinamide deamidase</fullName>
    </alternativeName>
</protein>
<proteinExistence type="inferred from homology"/>
<evidence type="ECO:0000256" key="4">
    <source>
        <dbReference type="ARBA" id="ARBA00022801"/>
    </source>
</evidence>
<dbReference type="PANTHER" id="PTHR11080:SF2">
    <property type="entry name" value="LD05707P"/>
    <property type="match status" value="1"/>
</dbReference>
<dbReference type="Gene3D" id="3.40.50.850">
    <property type="entry name" value="Isochorismatase-like"/>
    <property type="match status" value="1"/>
</dbReference>
<evidence type="ECO:0000256" key="7">
    <source>
        <dbReference type="ARBA" id="ARBA00043224"/>
    </source>
</evidence>
<gene>
    <name evidence="10" type="ORF">SAMN00777080_4109</name>
</gene>
<dbReference type="PANTHER" id="PTHR11080">
    <property type="entry name" value="PYRAZINAMIDASE/NICOTINAMIDASE"/>
    <property type="match status" value="1"/>
</dbReference>
<dbReference type="InterPro" id="IPR000868">
    <property type="entry name" value="Isochorismatase-like_dom"/>
</dbReference>
<keyword evidence="11" id="KW-1185">Reference proteome</keyword>
<name>A0A1W2H9T5_9BACT</name>
<dbReference type="FunFam" id="3.40.50.850:FF:000006">
    <property type="entry name" value="Bifunctional pyrazinamidase/nicotinamidase"/>
    <property type="match status" value="1"/>
</dbReference>
<keyword evidence="3" id="KW-0479">Metal-binding</keyword>
<dbReference type="STRING" id="758820.SAMN00777080_4109"/>
<dbReference type="EMBL" id="LT838813">
    <property type="protein sequence ID" value="SMD45458.1"/>
    <property type="molecule type" value="Genomic_DNA"/>
</dbReference>
<comment type="pathway">
    <text evidence="5">Cofactor biosynthesis; nicotinate biosynthesis; nicotinate from nicotinamide: step 1/1.</text>
</comment>